<dbReference type="SUPFAM" id="SSF52402">
    <property type="entry name" value="Adenine nucleotide alpha hydrolases-like"/>
    <property type="match status" value="1"/>
</dbReference>
<dbReference type="GO" id="GO:0032267">
    <property type="term" value="F:tRNA(Ile)-lysidine synthase activity"/>
    <property type="evidence" value="ECO:0007669"/>
    <property type="project" value="UniProtKB-EC"/>
</dbReference>
<dbReference type="NCBIfam" id="TIGR02433">
    <property type="entry name" value="lysidine_TilS_C"/>
    <property type="match status" value="1"/>
</dbReference>
<dbReference type="EC" id="6.3.4.19" evidence="8"/>
<dbReference type="PANTHER" id="PTHR43033:SF1">
    <property type="entry name" value="TRNA(ILE)-LYSIDINE SYNTHASE-RELATED"/>
    <property type="match status" value="1"/>
</dbReference>
<dbReference type="SUPFAM" id="SSF56037">
    <property type="entry name" value="PheT/TilS domain"/>
    <property type="match status" value="1"/>
</dbReference>
<evidence type="ECO:0000256" key="5">
    <source>
        <dbReference type="ARBA" id="ARBA00022741"/>
    </source>
</evidence>
<evidence type="ECO:0000313" key="10">
    <source>
        <dbReference type="EMBL" id="KRM73915.1"/>
    </source>
</evidence>
<comment type="catalytic activity">
    <reaction evidence="7 8">
        <text>cytidine(34) in tRNA(Ile2) + L-lysine + ATP = lysidine(34) in tRNA(Ile2) + AMP + diphosphate + H(+)</text>
        <dbReference type="Rhea" id="RHEA:43744"/>
        <dbReference type="Rhea" id="RHEA-COMP:10625"/>
        <dbReference type="Rhea" id="RHEA-COMP:10670"/>
        <dbReference type="ChEBI" id="CHEBI:15378"/>
        <dbReference type="ChEBI" id="CHEBI:30616"/>
        <dbReference type="ChEBI" id="CHEBI:32551"/>
        <dbReference type="ChEBI" id="CHEBI:33019"/>
        <dbReference type="ChEBI" id="CHEBI:82748"/>
        <dbReference type="ChEBI" id="CHEBI:83665"/>
        <dbReference type="ChEBI" id="CHEBI:456215"/>
        <dbReference type="EC" id="6.3.4.19"/>
    </reaction>
</comment>
<dbReference type="EMBL" id="AYYR01000112">
    <property type="protein sequence ID" value="KRM73915.1"/>
    <property type="molecule type" value="Genomic_DNA"/>
</dbReference>
<keyword evidence="2 8" id="KW-0963">Cytoplasm</keyword>
<evidence type="ECO:0000256" key="7">
    <source>
        <dbReference type="ARBA" id="ARBA00048539"/>
    </source>
</evidence>
<protein>
    <recommendedName>
        <fullName evidence="8">tRNA(Ile)-lysidine synthase</fullName>
        <ecNumber evidence="8">6.3.4.19</ecNumber>
    </recommendedName>
    <alternativeName>
        <fullName evidence="8">tRNA(Ile)-2-lysyl-cytidine synthase</fullName>
    </alternativeName>
    <alternativeName>
        <fullName evidence="8">tRNA(Ile)-lysidine synthetase</fullName>
    </alternativeName>
</protein>
<dbReference type="PANTHER" id="PTHR43033">
    <property type="entry name" value="TRNA(ILE)-LYSIDINE SYNTHASE-RELATED"/>
    <property type="match status" value="1"/>
</dbReference>
<comment type="similarity">
    <text evidence="8">Belongs to the tRNA(Ile)-lysidine synthase family.</text>
</comment>
<dbReference type="InterPro" id="IPR012094">
    <property type="entry name" value="tRNA_Ile_lys_synt"/>
</dbReference>
<comment type="caution">
    <text evidence="10">The sequence shown here is derived from an EMBL/GenBank/DDBJ whole genome shotgun (WGS) entry which is preliminary data.</text>
</comment>
<dbReference type="PATRIC" id="fig|1423733.4.peg.924"/>
<dbReference type="GO" id="GO:0005737">
    <property type="term" value="C:cytoplasm"/>
    <property type="evidence" value="ECO:0007669"/>
    <property type="project" value="UniProtKB-SubCell"/>
</dbReference>
<dbReference type="Proteomes" id="UP000051845">
    <property type="component" value="Unassembled WGS sequence"/>
</dbReference>
<evidence type="ECO:0000259" key="9">
    <source>
        <dbReference type="SMART" id="SM00977"/>
    </source>
</evidence>
<comment type="caution">
    <text evidence="8">Lacks conserved residue(s) required for the propagation of feature annotation.</text>
</comment>
<dbReference type="Gene3D" id="3.40.50.620">
    <property type="entry name" value="HUPs"/>
    <property type="match status" value="1"/>
</dbReference>
<keyword evidence="4 8" id="KW-0819">tRNA processing</keyword>
<keyword evidence="6" id="KW-0067">ATP-binding</keyword>
<dbReference type="InterPro" id="IPR012796">
    <property type="entry name" value="Lysidine-tRNA-synth_C"/>
</dbReference>
<sequence>MDLQQRFDHLIAEQHWFSRQDTVVAAVSTGVDSMTLLTLLMRLPMANRPRLVVAHVNHQLRAQSSTEAAFLKDYCVEHHLMFEQAVWPVADHPKTGMEAAARAFRYTFFKRVMLTHQATVLVTAHHGDDQVETILMKLIRGGDLHQLSGIQRSQSFGNGQLVRPLLDYGKAELKLFAQSRRLTWYEDATNQNDDVLRNRMRHQVVPLLKRENPRLLAHVQHYADELNTRMMLSDEVISKYVDRLTVSTMPPIGDVRGFKLVPKPLQSPVIQAFLTRAGAEPATHVADIVQLLTGSRPQGEVALGNHFLLLKTYTYFSVTNDAKLAEKPRVQMKNVVVSNQWVHVTKWLTIRLIATDRPATTDNDRMSVTLTSAELPLIVRDAQPSDRIQLKQGGHKSVRRLLIDHKIPNAKRNRQLVVVTAMGEVLWLVGIQRSFREPRSSGQTFEIQLRLPN</sequence>
<keyword evidence="5" id="KW-0547">Nucleotide-binding</keyword>
<dbReference type="Pfam" id="PF11734">
    <property type="entry name" value="TilS_C"/>
    <property type="match status" value="1"/>
</dbReference>
<keyword evidence="3 8" id="KW-0436">Ligase</keyword>
<dbReference type="AlphaFoldDB" id="A0A0R2BBH1"/>
<gene>
    <name evidence="8" type="primary">tilS</name>
    <name evidence="10" type="ORF">FC82_GL000878</name>
</gene>
<dbReference type="NCBIfam" id="TIGR02432">
    <property type="entry name" value="lysidine_TilS_N"/>
    <property type="match status" value="1"/>
</dbReference>
<dbReference type="SMART" id="SM00977">
    <property type="entry name" value="TilS_C"/>
    <property type="match status" value="1"/>
</dbReference>
<evidence type="ECO:0000256" key="2">
    <source>
        <dbReference type="ARBA" id="ARBA00022490"/>
    </source>
</evidence>
<dbReference type="Pfam" id="PF01171">
    <property type="entry name" value="ATP_bind_3"/>
    <property type="match status" value="1"/>
</dbReference>
<reference evidence="10 11" key="1">
    <citation type="journal article" date="2015" name="Genome Announc.">
        <title>Expanding the biotechnology potential of lactobacilli through comparative genomics of 213 strains and associated genera.</title>
        <authorList>
            <person name="Sun Z."/>
            <person name="Harris H.M."/>
            <person name="McCann A."/>
            <person name="Guo C."/>
            <person name="Argimon S."/>
            <person name="Zhang W."/>
            <person name="Yang X."/>
            <person name="Jeffery I.B."/>
            <person name="Cooney J.C."/>
            <person name="Kagawa T.F."/>
            <person name="Liu W."/>
            <person name="Song Y."/>
            <person name="Salvetti E."/>
            <person name="Wrobel A."/>
            <person name="Rasinkangas P."/>
            <person name="Parkhill J."/>
            <person name="Rea M.C."/>
            <person name="O'Sullivan O."/>
            <person name="Ritari J."/>
            <person name="Douillard F.P."/>
            <person name="Paul Ross R."/>
            <person name="Yang R."/>
            <person name="Briner A.E."/>
            <person name="Felis G.E."/>
            <person name="de Vos W.M."/>
            <person name="Barrangou R."/>
            <person name="Klaenhammer T.R."/>
            <person name="Caufield P.W."/>
            <person name="Cui Y."/>
            <person name="Zhang H."/>
            <person name="O'Toole P.W."/>
        </authorList>
    </citation>
    <scope>NUCLEOTIDE SEQUENCE [LARGE SCALE GENOMIC DNA]</scope>
    <source>
        <strain evidence="10 11">DSM 20515</strain>
    </source>
</reference>
<dbReference type="InterPro" id="IPR011063">
    <property type="entry name" value="TilS/TtcA_N"/>
</dbReference>
<evidence type="ECO:0000256" key="3">
    <source>
        <dbReference type="ARBA" id="ARBA00022598"/>
    </source>
</evidence>
<accession>A0A0R2BBH1</accession>
<dbReference type="GO" id="GO:0006400">
    <property type="term" value="P:tRNA modification"/>
    <property type="evidence" value="ECO:0007669"/>
    <property type="project" value="UniProtKB-UniRule"/>
</dbReference>
<evidence type="ECO:0000256" key="6">
    <source>
        <dbReference type="ARBA" id="ARBA00022840"/>
    </source>
</evidence>
<dbReference type="InterPro" id="IPR014729">
    <property type="entry name" value="Rossmann-like_a/b/a_fold"/>
</dbReference>
<name>A0A0R2BBH1_SECCO</name>
<comment type="function">
    <text evidence="8">Ligates lysine onto the cytidine present at position 34 of the AUA codon-specific tRNA(Ile) that contains the anticodon CAU, in an ATP-dependent manner. Cytidine is converted to lysidine, thus changing the amino acid specificity of the tRNA from methionine to isoleucine.</text>
</comment>
<dbReference type="CDD" id="cd01992">
    <property type="entry name" value="TilS_N"/>
    <property type="match status" value="1"/>
</dbReference>
<evidence type="ECO:0000256" key="4">
    <source>
        <dbReference type="ARBA" id="ARBA00022694"/>
    </source>
</evidence>
<dbReference type="RefSeq" id="WP_056997347.1">
    <property type="nucleotide sequence ID" value="NZ_AYYR01000112.1"/>
</dbReference>
<dbReference type="HAMAP" id="MF_01161">
    <property type="entry name" value="tRNA_Ile_lys_synt"/>
    <property type="match status" value="1"/>
</dbReference>
<organism evidence="10 11">
    <name type="scientific">Secundilactobacillus collinoides DSM 20515 = JCM 1123</name>
    <dbReference type="NCBI Taxonomy" id="1423733"/>
    <lineage>
        <taxon>Bacteria</taxon>
        <taxon>Bacillati</taxon>
        <taxon>Bacillota</taxon>
        <taxon>Bacilli</taxon>
        <taxon>Lactobacillales</taxon>
        <taxon>Lactobacillaceae</taxon>
        <taxon>Secundilactobacillus</taxon>
    </lineage>
</organism>
<evidence type="ECO:0000256" key="1">
    <source>
        <dbReference type="ARBA" id="ARBA00004496"/>
    </source>
</evidence>
<proteinExistence type="inferred from homology"/>
<feature type="domain" description="Lysidine-tRNA(Ile) synthetase C-terminal" evidence="9">
    <location>
        <begin position="377"/>
        <end position="449"/>
    </location>
</feature>
<comment type="subcellular location">
    <subcellularLocation>
        <location evidence="1 8">Cytoplasm</location>
    </subcellularLocation>
</comment>
<dbReference type="InterPro" id="IPR012795">
    <property type="entry name" value="tRNA_Ile_lys_synt_N"/>
</dbReference>
<evidence type="ECO:0000313" key="11">
    <source>
        <dbReference type="Proteomes" id="UP000051845"/>
    </source>
</evidence>
<evidence type="ECO:0000256" key="8">
    <source>
        <dbReference type="HAMAP-Rule" id="MF_01161"/>
    </source>
</evidence>
<dbReference type="STRING" id="33960.TY91_14055"/>
<dbReference type="GO" id="GO:0005524">
    <property type="term" value="F:ATP binding"/>
    <property type="evidence" value="ECO:0007669"/>
    <property type="project" value="UniProtKB-KW"/>
</dbReference>